<reference evidence="6 7" key="1">
    <citation type="submission" date="2019-10" db="EMBL/GenBank/DDBJ databases">
        <authorList>
            <person name="Karimi E."/>
        </authorList>
    </citation>
    <scope>NUCLEOTIDE SEQUENCE [LARGE SCALE GENOMIC DNA]</scope>
    <source>
        <strain evidence="6">Bacillus sp. 348</strain>
    </source>
</reference>
<evidence type="ECO:0000313" key="7">
    <source>
        <dbReference type="Proteomes" id="UP000433089"/>
    </source>
</evidence>
<dbReference type="GO" id="GO:0016020">
    <property type="term" value="C:membrane"/>
    <property type="evidence" value="ECO:0007669"/>
    <property type="project" value="UniProtKB-SubCell"/>
</dbReference>
<dbReference type="Proteomes" id="UP000433089">
    <property type="component" value="Unassembled WGS sequence"/>
</dbReference>
<evidence type="ECO:0000256" key="5">
    <source>
        <dbReference type="SAM" id="Phobius"/>
    </source>
</evidence>
<evidence type="ECO:0000256" key="2">
    <source>
        <dbReference type="ARBA" id="ARBA00022692"/>
    </source>
</evidence>
<dbReference type="InterPro" id="IPR006479">
    <property type="entry name" value="Holin"/>
</dbReference>
<name>A0A653VFH4_BACAB</name>
<feature type="transmembrane region" description="Helical" evidence="5">
    <location>
        <begin position="46"/>
        <end position="64"/>
    </location>
</feature>
<evidence type="ECO:0000256" key="4">
    <source>
        <dbReference type="ARBA" id="ARBA00023136"/>
    </source>
</evidence>
<evidence type="ECO:0000256" key="1">
    <source>
        <dbReference type="ARBA" id="ARBA00004370"/>
    </source>
</evidence>
<dbReference type="RefSeq" id="WP_008361671.1">
    <property type="nucleotide sequence ID" value="NZ_AP014928.1"/>
</dbReference>
<dbReference type="Pfam" id="PF04688">
    <property type="entry name" value="Holin_SPP1"/>
    <property type="match status" value="1"/>
</dbReference>
<evidence type="ECO:0000313" key="6">
    <source>
        <dbReference type="EMBL" id="VXC05051.1"/>
    </source>
</evidence>
<proteinExistence type="predicted"/>
<dbReference type="NCBIfam" id="TIGR01592">
    <property type="entry name" value="holin_SPP1"/>
    <property type="match status" value="1"/>
</dbReference>
<keyword evidence="2 5" id="KW-0812">Transmembrane</keyword>
<evidence type="ECO:0000256" key="3">
    <source>
        <dbReference type="ARBA" id="ARBA00022989"/>
    </source>
</evidence>
<keyword evidence="3 5" id="KW-1133">Transmembrane helix</keyword>
<dbReference type="GeneID" id="66360645"/>
<feature type="transmembrane region" description="Helical" evidence="5">
    <location>
        <begin position="12"/>
        <end position="34"/>
    </location>
</feature>
<dbReference type="AlphaFoldDB" id="A0A653VFH4"/>
<gene>
    <name evidence="6" type="primary">xhlB</name>
    <name evidence="6" type="ORF">BACI348_50130</name>
</gene>
<dbReference type="EMBL" id="CABWLH010000010">
    <property type="protein sequence ID" value="VXC05051.1"/>
    <property type="molecule type" value="Genomic_DNA"/>
</dbReference>
<sequence>MKTFDKGTVIRTVLLFIALINQTLVMFGQTVLPISEEQVQTVGEALYVAGSTIFTMVTAVIAWFKNNYVTYKGQLQKDALKQRGLTK</sequence>
<comment type="subcellular location">
    <subcellularLocation>
        <location evidence="1">Membrane</location>
    </subcellularLocation>
</comment>
<accession>A0A6I5SM60</accession>
<protein>
    <submittedName>
        <fullName evidence="6">Phage PBSX holin</fullName>
    </submittedName>
</protein>
<keyword evidence="4 5" id="KW-0472">Membrane</keyword>
<organism evidence="6 7">
    <name type="scientific">Bacillus altitudinis</name>
    <dbReference type="NCBI Taxonomy" id="293387"/>
    <lineage>
        <taxon>Bacteria</taxon>
        <taxon>Bacillati</taxon>
        <taxon>Bacillota</taxon>
        <taxon>Bacilli</taxon>
        <taxon>Bacillales</taxon>
        <taxon>Bacillaceae</taxon>
        <taxon>Bacillus</taxon>
    </lineage>
</organism>
<accession>A0A653VFH4</accession>